<name>A0AAD1XJ06_EUPCR</name>
<reference evidence="1" key="1">
    <citation type="submission" date="2023-07" db="EMBL/GenBank/DDBJ databases">
        <authorList>
            <consortium name="AG Swart"/>
            <person name="Singh M."/>
            <person name="Singh A."/>
            <person name="Seah K."/>
            <person name="Emmerich C."/>
        </authorList>
    </citation>
    <scope>NUCLEOTIDE SEQUENCE</scope>
    <source>
        <strain evidence="1">DP1</strain>
    </source>
</reference>
<accession>A0AAD1XJ06</accession>
<dbReference type="EMBL" id="CAMPGE010014961">
    <property type="protein sequence ID" value="CAI2373606.1"/>
    <property type="molecule type" value="Genomic_DNA"/>
</dbReference>
<protein>
    <submittedName>
        <fullName evidence="1">Uncharacterized protein</fullName>
    </submittedName>
</protein>
<dbReference type="Proteomes" id="UP001295684">
    <property type="component" value="Unassembled WGS sequence"/>
</dbReference>
<gene>
    <name evidence="1" type="ORF">ECRASSUSDP1_LOCUS14952</name>
</gene>
<evidence type="ECO:0000313" key="2">
    <source>
        <dbReference type="Proteomes" id="UP001295684"/>
    </source>
</evidence>
<comment type="caution">
    <text evidence="1">The sequence shown here is derived from an EMBL/GenBank/DDBJ whole genome shotgun (WGS) entry which is preliminary data.</text>
</comment>
<keyword evidence="2" id="KW-1185">Reference proteome</keyword>
<dbReference type="AlphaFoldDB" id="A0AAD1XJ06"/>
<organism evidence="1 2">
    <name type="scientific">Euplotes crassus</name>
    <dbReference type="NCBI Taxonomy" id="5936"/>
    <lineage>
        <taxon>Eukaryota</taxon>
        <taxon>Sar</taxon>
        <taxon>Alveolata</taxon>
        <taxon>Ciliophora</taxon>
        <taxon>Intramacronucleata</taxon>
        <taxon>Spirotrichea</taxon>
        <taxon>Hypotrichia</taxon>
        <taxon>Euplotida</taxon>
        <taxon>Euplotidae</taxon>
        <taxon>Moneuplotes</taxon>
    </lineage>
</organism>
<sequence>MRLLSCFLQSSSHILHISFFFLLSSLKVFELDKKNFISGNIDCSSSTLLEHCGQFCVIDFGSMNTFLHVKHHFNFLDLCIFWKESISFKHLNQFLNSSLRLCSKCQGSISCLQSGSKHSIMCLPFMMFCVTLDNKQPRCMQWPHFRLILCFFEV</sequence>
<proteinExistence type="predicted"/>
<evidence type="ECO:0000313" key="1">
    <source>
        <dbReference type="EMBL" id="CAI2373606.1"/>
    </source>
</evidence>